<evidence type="ECO:0000256" key="8">
    <source>
        <dbReference type="RuleBase" id="RU003355"/>
    </source>
</evidence>
<dbReference type="InterPro" id="IPR051048">
    <property type="entry name" value="Peptidase_S8/S53_subtilisin"/>
</dbReference>
<proteinExistence type="inferred from homology"/>
<dbReference type="Gene3D" id="3.40.50.200">
    <property type="entry name" value="Peptidase S8/S53 domain"/>
    <property type="match status" value="1"/>
</dbReference>
<dbReference type="PRINTS" id="PR00723">
    <property type="entry name" value="SUBTILISIN"/>
</dbReference>
<dbReference type="InterPro" id="IPR054399">
    <property type="entry name" value="Fervidolysin-like_N_prodom"/>
</dbReference>
<feature type="domain" description="Fervidolysin-like N-terminal prodomain" evidence="10">
    <location>
        <begin position="34"/>
        <end position="100"/>
    </location>
</feature>
<dbReference type="Pfam" id="PF00082">
    <property type="entry name" value="Peptidase_S8"/>
    <property type="match status" value="1"/>
</dbReference>
<evidence type="ECO:0000313" key="12">
    <source>
        <dbReference type="Proteomes" id="UP000435177"/>
    </source>
</evidence>
<feature type="active site" description="Charge relay system" evidence="7">
    <location>
        <position position="145"/>
    </location>
</feature>
<dbReference type="SUPFAM" id="SSF52743">
    <property type="entry name" value="Subtilisin-like"/>
    <property type="match status" value="1"/>
</dbReference>
<dbReference type="PROSITE" id="PS51892">
    <property type="entry name" value="SUBTILASE"/>
    <property type="match status" value="1"/>
</dbReference>
<dbReference type="InterPro" id="IPR015500">
    <property type="entry name" value="Peptidase_S8_subtilisin-rel"/>
</dbReference>
<evidence type="ECO:0000256" key="7">
    <source>
        <dbReference type="PROSITE-ProRule" id="PRU01240"/>
    </source>
</evidence>
<evidence type="ECO:0000256" key="5">
    <source>
        <dbReference type="ARBA" id="ARBA00022801"/>
    </source>
</evidence>
<keyword evidence="3" id="KW-0964">Secreted</keyword>
<organism evidence="11 12">
    <name type="scientific">Paenibacillus campinasensis</name>
    <dbReference type="NCBI Taxonomy" id="66347"/>
    <lineage>
        <taxon>Bacteria</taxon>
        <taxon>Bacillati</taxon>
        <taxon>Bacillota</taxon>
        <taxon>Bacilli</taxon>
        <taxon>Bacillales</taxon>
        <taxon>Paenibacillaceae</taxon>
        <taxon>Paenibacillus</taxon>
    </lineage>
</organism>
<dbReference type="InterPro" id="IPR023827">
    <property type="entry name" value="Peptidase_S8_Asp-AS"/>
</dbReference>
<dbReference type="InterPro" id="IPR034084">
    <property type="entry name" value="Thermitase-like_dom"/>
</dbReference>
<protein>
    <submittedName>
        <fullName evidence="11">S8 family serine peptidase</fullName>
    </submittedName>
</protein>
<evidence type="ECO:0000256" key="3">
    <source>
        <dbReference type="ARBA" id="ARBA00022525"/>
    </source>
</evidence>
<evidence type="ECO:0000256" key="6">
    <source>
        <dbReference type="ARBA" id="ARBA00022825"/>
    </source>
</evidence>
<feature type="active site" description="Charge relay system" evidence="7">
    <location>
        <position position="178"/>
    </location>
</feature>
<dbReference type="RefSeq" id="WP_155618733.1">
    <property type="nucleotide sequence ID" value="NZ_WOAA01000020.1"/>
</dbReference>
<dbReference type="Proteomes" id="UP000435177">
    <property type="component" value="Unassembled WGS sequence"/>
</dbReference>
<keyword evidence="5 7" id="KW-0378">Hydrolase</keyword>
<dbReference type="PANTHER" id="PTHR43399:SF4">
    <property type="entry name" value="CELL WALL-ASSOCIATED PROTEASE"/>
    <property type="match status" value="1"/>
</dbReference>
<dbReference type="InterPro" id="IPR022398">
    <property type="entry name" value="Peptidase_S8_His-AS"/>
</dbReference>
<evidence type="ECO:0000256" key="2">
    <source>
        <dbReference type="ARBA" id="ARBA00011073"/>
    </source>
</evidence>
<evidence type="ECO:0000256" key="4">
    <source>
        <dbReference type="ARBA" id="ARBA00022670"/>
    </source>
</evidence>
<dbReference type="InterPro" id="IPR023828">
    <property type="entry name" value="Peptidase_S8_Ser-AS"/>
</dbReference>
<name>A0ABW9T8V4_9BACL</name>
<evidence type="ECO:0000259" key="9">
    <source>
        <dbReference type="Pfam" id="PF00082"/>
    </source>
</evidence>
<accession>A0ABW9T8V4</accession>
<reference evidence="11 12" key="1">
    <citation type="submission" date="2019-11" db="EMBL/GenBank/DDBJ databases">
        <title>Draft genome sequences of five Paenibacillus species of dairy origin.</title>
        <authorList>
            <person name="Olajide A.M."/>
            <person name="Chen S."/>
            <person name="Lapointe G."/>
        </authorList>
    </citation>
    <scope>NUCLEOTIDE SEQUENCE [LARGE SCALE GENOMIC DNA]</scope>
    <source>
        <strain evidence="11 12">3CS1</strain>
    </source>
</reference>
<evidence type="ECO:0000313" key="11">
    <source>
        <dbReference type="EMBL" id="MUG68056.1"/>
    </source>
</evidence>
<gene>
    <name evidence="11" type="ORF">GNP94_18910</name>
</gene>
<keyword evidence="12" id="KW-1185">Reference proteome</keyword>
<evidence type="ECO:0000256" key="1">
    <source>
        <dbReference type="ARBA" id="ARBA00004613"/>
    </source>
</evidence>
<dbReference type="InterPro" id="IPR000209">
    <property type="entry name" value="Peptidase_S8/S53_dom"/>
</dbReference>
<dbReference type="CDD" id="cd07484">
    <property type="entry name" value="Peptidases_S8_Thermitase_like"/>
    <property type="match status" value="1"/>
</dbReference>
<feature type="active site" description="Charge relay system" evidence="7">
    <location>
        <position position="332"/>
    </location>
</feature>
<comment type="caution">
    <text evidence="11">The sequence shown here is derived from an EMBL/GenBank/DDBJ whole genome shotgun (WGS) entry which is preliminary data.</text>
</comment>
<evidence type="ECO:0000259" key="10">
    <source>
        <dbReference type="Pfam" id="PF22148"/>
    </source>
</evidence>
<dbReference type="InterPro" id="IPR036852">
    <property type="entry name" value="Peptidase_S8/S53_dom_sf"/>
</dbReference>
<comment type="similarity">
    <text evidence="2 7 8">Belongs to the peptidase S8 family.</text>
</comment>
<dbReference type="PROSITE" id="PS00136">
    <property type="entry name" value="SUBTILASE_ASP"/>
    <property type="match status" value="1"/>
</dbReference>
<dbReference type="EMBL" id="WOAA01000020">
    <property type="protein sequence ID" value="MUG68056.1"/>
    <property type="molecule type" value="Genomic_DNA"/>
</dbReference>
<comment type="subcellular location">
    <subcellularLocation>
        <location evidence="1">Secreted</location>
    </subcellularLocation>
</comment>
<feature type="domain" description="Peptidase S8/S53" evidence="9">
    <location>
        <begin position="138"/>
        <end position="364"/>
    </location>
</feature>
<dbReference type="PROSITE" id="PS00138">
    <property type="entry name" value="SUBTILASE_SER"/>
    <property type="match status" value="1"/>
</dbReference>
<dbReference type="PROSITE" id="PS00137">
    <property type="entry name" value="SUBTILASE_HIS"/>
    <property type="match status" value="1"/>
</dbReference>
<sequence length="389" mass="41913">MWLWIGVSAAALIVLGFLLYRLYSQHADRQFPPHVAHELVVRFAEGITQEQIDAIHKKARCEVVETSEDLGYTRVKSKRSMRRLLKHYSKLKEIQYAEPNILFNAFYTPNDPYFASYQYGPQKIAAPEAWEVTQSAPDVVVAVLDTGVQLDHPELAPKLVNGYDFVDGDAVPYDGNGHGTHVAGILAAATNNARGIAGVAPLASIMPVRVLDNSGSGTLSSVASGIIYAVNQGARVINLSLGSRSTAQTLQNAIQYAWDRGVVVIAAAGNENTNAPAYPAYYPNVIAVASTNQHDARSSFSNYGNWVDVAAPGDQILSTYLRGNYAYLSGTSMAAPHVAGVAGLLAAQQRTHLQIHNAIVETADPIPGTGTLWRHGRVNAARAVHMPTS</sequence>
<keyword evidence="6 7" id="KW-0720">Serine protease</keyword>
<dbReference type="Pfam" id="PF22148">
    <property type="entry name" value="Fervidolysin_NPro-like"/>
    <property type="match status" value="1"/>
</dbReference>
<dbReference type="PANTHER" id="PTHR43399">
    <property type="entry name" value="SUBTILISIN-RELATED"/>
    <property type="match status" value="1"/>
</dbReference>
<keyword evidence="4 7" id="KW-0645">Protease</keyword>